<feature type="region of interest" description="Disordered" evidence="1">
    <location>
        <begin position="84"/>
        <end position="103"/>
    </location>
</feature>
<reference evidence="3" key="1">
    <citation type="journal article" date="2010" name="Science">
        <title>Signatures of adaptation to obligate biotrophy in the Hyaloperonospora arabidopsidis genome.</title>
        <authorList>
            <person name="Baxter L."/>
            <person name="Tripathy S."/>
            <person name="Ishaque N."/>
            <person name="Boot N."/>
            <person name="Cabral A."/>
            <person name="Kemen E."/>
            <person name="Thines M."/>
            <person name="Ah-Fong A."/>
            <person name="Anderson R."/>
            <person name="Badejoko W."/>
            <person name="Bittner-Eddy P."/>
            <person name="Boore J.L."/>
            <person name="Chibucos M.C."/>
            <person name="Coates M."/>
            <person name="Dehal P."/>
            <person name="Delehaunty K."/>
            <person name="Dong S."/>
            <person name="Downton P."/>
            <person name="Dumas B."/>
            <person name="Fabro G."/>
            <person name="Fronick C."/>
            <person name="Fuerstenberg S.I."/>
            <person name="Fulton L."/>
            <person name="Gaulin E."/>
            <person name="Govers F."/>
            <person name="Hughes L."/>
            <person name="Humphray S."/>
            <person name="Jiang R.H."/>
            <person name="Judelson H."/>
            <person name="Kamoun S."/>
            <person name="Kyung K."/>
            <person name="Meijer H."/>
            <person name="Minx P."/>
            <person name="Morris P."/>
            <person name="Nelson J."/>
            <person name="Phuntumart V."/>
            <person name="Qutob D."/>
            <person name="Rehmany A."/>
            <person name="Rougon-Cardoso A."/>
            <person name="Ryden P."/>
            <person name="Torto-Alalibo T."/>
            <person name="Studholme D."/>
            <person name="Wang Y."/>
            <person name="Win J."/>
            <person name="Wood J."/>
            <person name="Clifton S.W."/>
            <person name="Rogers J."/>
            <person name="Van den Ackerveken G."/>
            <person name="Jones J.D."/>
            <person name="McDowell J.M."/>
            <person name="Beynon J."/>
            <person name="Tyler B.M."/>
        </authorList>
    </citation>
    <scope>NUCLEOTIDE SEQUENCE [LARGE SCALE GENOMIC DNA]</scope>
    <source>
        <strain evidence="3">Emoy2</strain>
    </source>
</reference>
<accession>M4BP17</accession>
<dbReference type="Proteomes" id="UP000011713">
    <property type="component" value="Unassembled WGS sequence"/>
</dbReference>
<dbReference type="InParanoid" id="M4BP17"/>
<dbReference type="VEuPathDB" id="FungiDB:HpaG808155"/>
<keyword evidence="3" id="KW-1185">Reference proteome</keyword>
<dbReference type="AlphaFoldDB" id="M4BP17"/>
<name>M4BP17_HYAAE</name>
<proteinExistence type="predicted"/>
<dbReference type="EnsemblProtists" id="HpaT808155">
    <property type="protein sequence ID" value="HpaP808155"/>
    <property type="gene ID" value="HpaG808155"/>
</dbReference>
<sequence>MNMLDDEGDDTLHGIRESYSYLGNVEWSAVERMSSTVGEEAIWSLLSSRDMDQQHSVIAKFLHRELDASQTEVTLLHQHGHQQTKLLRQQQSQSATAASTRERRRETLKLEVSKYRGVEEDSLLRWFLEVDDSIKACHIENNEMQVAFAKSNLSGRART</sequence>
<evidence type="ECO:0000313" key="2">
    <source>
        <dbReference type="EnsemblProtists" id="HpaP808155"/>
    </source>
</evidence>
<dbReference type="EMBL" id="JH598476">
    <property type="status" value="NOT_ANNOTATED_CDS"/>
    <property type="molecule type" value="Genomic_DNA"/>
</dbReference>
<evidence type="ECO:0000256" key="1">
    <source>
        <dbReference type="SAM" id="MobiDB-lite"/>
    </source>
</evidence>
<dbReference type="STRING" id="559515.M4BP17"/>
<feature type="compositionally biased region" description="Low complexity" evidence="1">
    <location>
        <begin position="84"/>
        <end position="99"/>
    </location>
</feature>
<protein>
    <submittedName>
        <fullName evidence="2">Uncharacterized protein</fullName>
    </submittedName>
</protein>
<reference evidence="2" key="2">
    <citation type="submission" date="2015-06" db="UniProtKB">
        <authorList>
            <consortium name="EnsemblProtists"/>
        </authorList>
    </citation>
    <scope>IDENTIFICATION</scope>
    <source>
        <strain evidence="2">Emoy2</strain>
    </source>
</reference>
<dbReference type="HOGENOM" id="CLU_000384_7_7_1"/>
<organism evidence="2 3">
    <name type="scientific">Hyaloperonospora arabidopsidis (strain Emoy2)</name>
    <name type="common">Downy mildew agent</name>
    <name type="synonym">Peronospora arabidopsidis</name>
    <dbReference type="NCBI Taxonomy" id="559515"/>
    <lineage>
        <taxon>Eukaryota</taxon>
        <taxon>Sar</taxon>
        <taxon>Stramenopiles</taxon>
        <taxon>Oomycota</taxon>
        <taxon>Peronosporomycetes</taxon>
        <taxon>Peronosporales</taxon>
        <taxon>Peronosporaceae</taxon>
        <taxon>Hyaloperonospora</taxon>
    </lineage>
</organism>
<evidence type="ECO:0000313" key="3">
    <source>
        <dbReference type="Proteomes" id="UP000011713"/>
    </source>
</evidence>